<proteinExistence type="predicted"/>
<dbReference type="EMBL" id="ASGP02000001">
    <property type="protein sequence ID" value="KAH9526769.1"/>
    <property type="molecule type" value="Genomic_DNA"/>
</dbReference>
<protein>
    <submittedName>
        <fullName evidence="1">Uncharacterized protein</fullName>
    </submittedName>
</protein>
<evidence type="ECO:0000313" key="1">
    <source>
        <dbReference type="EMBL" id="KAH9526769.1"/>
    </source>
</evidence>
<name>A0A922ICE3_DERFA</name>
<evidence type="ECO:0000313" key="2">
    <source>
        <dbReference type="Proteomes" id="UP000790347"/>
    </source>
</evidence>
<reference evidence="1" key="1">
    <citation type="submission" date="2013-05" db="EMBL/GenBank/DDBJ databases">
        <authorList>
            <person name="Yim A.K.Y."/>
            <person name="Chan T.F."/>
            <person name="Ji K.M."/>
            <person name="Liu X.Y."/>
            <person name="Zhou J.W."/>
            <person name="Li R.Q."/>
            <person name="Yang K.Y."/>
            <person name="Li J."/>
            <person name="Li M."/>
            <person name="Law P.T.W."/>
            <person name="Wu Y.L."/>
            <person name="Cai Z.L."/>
            <person name="Qin H."/>
            <person name="Bao Y."/>
            <person name="Leung R.K.K."/>
            <person name="Ng P.K.S."/>
            <person name="Zou J."/>
            <person name="Zhong X.J."/>
            <person name="Ran P.X."/>
            <person name="Zhong N.S."/>
            <person name="Liu Z.G."/>
            <person name="Tsui S.K.W."/>
        </authorList>
    </citation>
    <scope>NUCLEOTIDE SEQUENCE</scope>
    <source>
        <strain evidence="1">Derf</strain>
        <tissue evidence="1">Whole organism</tissue>
    </source>
</reference>
<dbReference type="AlphaFoldDB" id="A0A922ICE3"/>
<accession>A0A922ICE3</accession>
<sequence length="95" mass="10842">MPEIERLRVLIVLCTICGMIDVDVRSNRHVVLLLQQHKQCLTAEYSVMIHWMLTNYMDNCGNSRANTCRKASSSWWSAFIRPRPKVATPYGGDSG</sequence>
<gene>
    <name evidence="1" type="ORF">DERF_000831</name>
</gene>
<comment type="caution">
    <text evidence="1">The sequence shown here is derived from an EMBL/GenBank/DDBJ whole genome shotgun (WGS) entry which is preliminary data.</text>
</comment>
<dbReference type="Proteomes" id="UP000790347">
    <property type="component" value="Unassembled WGS sequence"/>
</dbReference>
<keyword evidence="2" id="KW-1185">Reference proteome</keyword>
<reference evidence="1" key="2">
    <citation type="journal article" date="2022" name="Res Sq">
        <title>Comparative Genomics Reveals Insights into the Divergent Evolution of Astigmatic Mites and Household Pest Adaptations.</title>
        <authorList>
            <person name="Xiong Q."/>
            <person name="Wan A.T.-Y."/>
            <person name="Liu X.-Y."/>
            <person name="Fung C.S.-H."/>
            <person name="Xiao X."/>
            <person name="Malainual N."/>
            <person name="Hou J."/>
            <person name="Wang L."/>
            <person name="Wang M."/>
            <person name="Yang K."/>
            <person name="Cui Y."/>
            <person name="Leung E."/>
            <person name="Nong W."/>
            <person name="Shin S.-K."/>
            <person name="Au S."/>
            <person name="Jeong K.Y."/>
            <person name="Chew F.T."/>
            <person name="Hui J."/>
            <person name="Leung T.F."/>
            <person name="Tungtrongchitr A."/>
            <person name="Zhong N."/>
            <person name="Liu Z."/>
            <person name="Tsui S."/>
        </authorList>
    </citation>
    <scope>NUCLEOTIDE SEQUENCE</scope>
    <source>
        <strain evidence="1">Derf</strain>
        <tissue evidence="1">Whole organism</tissue>
    </source>
</reference>
<organism evidence="1 2">
    <name type="scientific">Dermatophagoides farinae</name>
    <name type="common">American house dust mite</name>
    <dbReference type="NCBI Taxonomy" id="6954"/>
    <lineage>
        <taxon>Eukaryota</taxon>
        <taxon>Metazoa</taxon>
        <taxon>Ecdysozoa</taxon>
        <taxon>Arthropoda</taxon>
        <taxon>Chelicerata</taxon>
        <taxon>Arachnida</taxon>
        <taxon>Acari</taxon>
        <taxon>Acariformes</taxon>
        <taxon>Sarcoptiformes</taxon>
        <taxon>Astigmata</taxon>
        <taxon>Psoroptidia</taxon>
        <taxon>Analgoidea</taxon>
        <taxon>Pyroglyphidae</taxon>
        <taxon>Dermatophagoidinae</taxon>
        <taxon>Dermatophagoides</taxon>
    </lineage>
</organism>